<dbReference type="AlphaFoldDB" id="A0A495JVM0"/>
<name>A0A495JVM0_9ACTN</name>
<dbReference type="Proteomes" id="UP000277671">
    <property type="component" value="Unassembled WGS sequence"/>
</dbReference>
<feature type="domain" description="HTH cro/C1-type" evidence="2">
    <location>
        <begin position="53"/>
        <end position="87"/>
    </location>
</feature>
<organism evidence="3 4">
    <name type="scientific">Micromonospora pisi</name>
    <dbReference type="NCBI Taxonomy" id="589240"/>
    <lineage>
        <taxon>Bacteria</taxon>
        <taxon>Bacillati</taxon>
        <taxon>Actinomycetota</taxon>
        <taxon>Actinomycetes</taxon>
        <taxon>Micromonosporales</taxon>
        <taxon>Micromonosporaceae</taxon>
        <taxon>Micromonospora</taxon>
    </lineage>
</organism>
<proteinExistence type="predicted"/>
<keyword evidence="4" id="KW-1185">Reference proteome</keyword>
<feature type="compositionally biased region" description="Basic and acidic residues" evidence="1">
    <location>
        <begin position="1"/>
        <end position="17"/>
    </location>
</feature>
<evidence type="ECO:0000256" key="1">
    <source>
        <dbReference type="SAM" id="MobiDB-lite"/>
    </source>
</evidence>
<feature type="region of interest" description="Disordered" evidence="1">
    <location>
        <begin position="1"/>
        <end position="37"/>
    </location>
</feature>
<reference evidence="3 4" key="1">
    <citation type="submission" date="2018-10" db="EMBL/GenBank/DDBJ databases">
        <title>Sequencing the genomes of 1000 actinobacteria strains.</title>
        <authorList>
            <person name="Klenk H.-P."/>
        </authorList>
    </citation>
    <scope>NUCLEOTIDE SEQUENCE [LARGE SCALE GENOMIC DNA]</scope>
    <source>
        <strain evidence="3 4">DSM 45175</strain>
    </source>
</reference>
<dbReference type="RefSeq" id="WP_211349481.1">
    <property type="nucleotide sequence ID" value="NZ_RBKT01000001.1"/>
</dbReference>
<dbReference type="InterPro" id="IPR010982">
    <property type="entry name" value="Lambda_DNA-bd_dom_sf"/>
</dbReference>
<dbReference type="InterPro" id="IPR001387">
    <property type="entry name" value="Cro/C1-type_HTH"/>
</dbReference>
<evidence type="ECO:0000313" key="3">
    <source>
        <dbReference type="EMBL" id="RKR92628.1"/>
    </source>
</evidence>
<dbReference type="GO" id="GO:0003677">
    <property type="term" value="F:DNA binding"/>
    <property type="evidence" value="ECO:0007669"/>
    <property type="project" value="InterPro"/>
</dbReference>
<evidence type="ECO:0000259" key="2">
    <source>
        <dbReference type="PROSITE" id="PS50943"/>
    </source>
</evidence>
<evidence type="ECO:0000313" key="4">
    <source>
        <dbReference type="Proteomes" id="UP000277671"/>
    </source>
</evidence>
<accession>A0A495JVM0</accession>
<dbReference type="Gene3D" id="1.10.260.40">
    <property type="entry name" value="lambda repressor-like DNA-binding domains"/>
    <property type="match status" value="1"/>
</dbReference>
<sequence>MTAEDPKESRIARRLDTLFRSVPDTEPGPDGKPRAYTHRRVSEELRRRGVACSPQYIHMLRTGRRDNPAPEVVEGLAKVFDVEPKFFLADDEEVKGFEDQLALLVSLRDSGVRQVALRAFGLPADSLAFVLEVIKRERRLGGLPPDSP</sequence>
<comment type="caution">
    <text evidence="3">The sequence shown here is derived from an EMBL/GenBank/DDBJ whole genome shotgun (WGS) entry which is preliminary data.</text>
</comment>
<gene>
    <name evidence="3" type="ORF">BDK92_7070</name>
</gene>
<protein>
    <recommendedName>
        <fullName evidence="2">HTH cro/C1-type domain-containing protein</fullName>
    </recommendedName>
</protein>
<dbReference type="EMBL" id="RBKT01000001">
    <property type="protein sequence ID" value="RKR92628.1"/>
    <property type="molecule type" value="Genomic_DNA"/>
</dbReference>
<dbReference type="PROSITE" id="PS50943">
    <property type="entry name" value="HTH_CROC1"/>
    <property type="match status" value="1"/>
</dbReference>